<keyword evidence="4" id="KW-1185">Reference proteome</keyword>
<dbReference type="SUPFAM" id="SSF51206">
    <property type="entry name" value="cAMP-binding domain-like"/>
    <property type="match status" value="1"/>
</dbReference>
<accession>A0AAE6JCI0</accession>
<dbReference type="EMBL" id="CP071880">
    <property type="protein sequence ID" value="QTE48115.1"/>
    <property type="molecule type" value="Genomic_DNA"/>
</dbReference>
<name>A0AAE6JCI0_9SPHI</name>
<protein>
    <recommendedName>
        <fullName evidence="5">Crp/Fnr family transcriptional regulator</fullName>
    </recommendedName>
</protein>
<evidence type="ECO:0000313" key="3">
    <source>
        <dbReference type="Proteomes" id="UP000250557"/>
    </source>
</evidence>
<dbReference type="AlphaFoldDB" id="A0AAE6JCI0"/>
<reference evidence="1 3" key="1">
    <citation type="submission" date="2019-08" db="EMBL/GenBank/DDBJ databases">
        <title>Comparative genome analysis confer to the adaptation heavy metal polluted environment.</title>
        <authorList>
            <person name="Li Y."/>
        </authorList>
    </citation>
    <scope>NUCLEOTIDE SEQUENCE [LARGE SCALE GENOMIC DNA]</scope>
    <source>
        <strain evidence="1 3">P2</strain>
    </source>
</reference>
<dbReference type="InterPro" id="IPR018490">
    <property type="entry name" value="cNMP-bd_dom_sf"/>
</dbReference>
<dbReference type="RefSeq" id="WP_112656881.1">
    <property type="nucleotide sequence ID" value="NZ_CP043451.1"/>
</dbReference>
<evidence type="ECO:0000313" key="2">
    <source>
        <dbReference type="EMBL" id="QTE48115.1"/>
    </source>
</evidence>
<evidence type="ECO:0000313" key="4">
    <source>
        <dbReference type="Proteomes" id="UP000663940"/>
    </source>
</evidence>
<dbReference type="Gene3D" id="2.60.120.10">
    <property type="entry name" value="Jelly Rolls"/>
    <property type="match status" value="1"/>
</dbReference>
<organism evidence="1 3">
    <name type="scientific">Mucilaginibacter rubeus</name>
    <dbReference type="NCBI Taxonomy" id="2027860"/>
    <lineage>
        <taxon>Bacteria</taxon>
        <taxon>Pseudomonadati</taxon>
        <taxon>Bacteroidota</taxon>
        <taxon>Sphingobacteriia</taxon>
        <taxon>Sphingobacteriales</taxon>
        <taxon>Sphingobacteriaceae</taxon>
        <taxon>Mucilaginibacter</taxon>
    </lineage>
</organism>
<sequence>MPVNHFIHVLNSYLPLSQGYQDFLKEHVKTIYVKAKDVLLPFNHQKFVFFFVNKGMIYSWREDDEGNVIPRQFTYENQFTGTTINPLYPVLIPDGISCVEDSILVTGDVAISPKAVEKFDEARELINILVSNGQVQQQKLNNALLLHNAKDRYKSLQEIAPVLFKRVPERLLAPYLNMSRVHLNRLKNGHL</sequence>
<proteinExistence type="predicted"/>
<reference evidence="2 4" key="2">
    <citation type="submission" date="2021-03" db="EMBL/GenBank/DDBJ databases">
        <title>Mucilaginibacter strains isolated from gold and copper mining confer multi heavy-metal resistance.</title>
        <authorList>
            <person name="Li Y."/>
        </authorList>
    </citation>
    <scope>NUCLEOTIDE SEQUENCE [LARGE SCALE GENOMIC DNA]</scope>
    <source>
        <strain evidence="2 4">P2-4</strain>
    </source>
</reference>
<dbReference type="Proteomes" id="UP000663940">
    <property type="component" value="Chromosome"/>
</dbReference>
<dbReference type="InterPro" id="IPR014710">
    <property type="entry name" value="RmlC-like_jellyroll"/>
</dbReference>
<dbReference type="Proteomes" id="UP000250557">
    <property type="component" value="Chromosome"/>
</dbReference>
<dbReference type="EMBL" id="CP043451">
    <property type="protein sequence ID" value="QEM03132.1"/>
    <property type="molecule type" value="Genomic_DNA"/>
</dbReference>
<evidence type="ECO:0000313" key="1">
    <source>
        <dbReference type="EMBL" id="QEM03132.1"/>
    </source>
</evidence>
<gene>
    <name evidence="1" type="ORF">DIU31_006195</name>
    <name evidence="2" type="ORF">J3L21_21510</name>
</gene>
<evidence type="ECO:0008006" key="5">
    <source>
        <dbReference type="Google" id="ProtNLM"/>
    </source>
</evidence>